<keyword evidence="2" id="KW-1185">Reference proteome</keyword>
<protein>
    <submittedName>
        <fullName evidence="1">Uncharacterized protein</fullName>
    </submittedName>
</protein>
<organism evidence="1 2">
    <name type="scientific">Caligus rogercresseyi</name>
    <name type="common">Sea louse</name>
    <dbReference type="NCBI Taxonomy" id="217165"/>
    <lineage>
        <taxon>Eukaryota</taxon>
        <taxon>Metazoa</taxon>
        <taxon>Ecdysozoa</taxon>
        <taxon>Arthropoda</taxon>
        <taxon>Crustacea</taxon>
        <taxon>Multicrustacea</taxon>
        <taxon>Hexanauplia</taxon>
        <taxon>Copepoda</taxon>
        <taxon>Siphonostomatoida</taxon>
        <taxon>Caligidae</taxon>
        <taxon>Caligus</taxon>
    </lineage>
</organism>
<dbReference type="Proteomes" id="UP000595437">
    <property type="component" value="Chromosome 15"/>
</dbReference>
<reference evidence="2" key="1">
    <citation type="submission" date="2021-01" db="EMBL/GenBank/DDBJ databases">
        <title>Caligus Genome Assembly.</title>
        <authorList>
            <person name="Gallardo-Escarate C."/>
        </authorList>
    </citation>
    <scope>NUCLEOTIDE SEQUENCE [LARGE SCALE GENOMIC DNA]</scope>
</reference>
<evidence type="ECO:0000313" key="1">
    <source>
        <dbReference type="EMBL" id="QQP36365.1"/>
    </source>
</evidence>
<dbReference type="EMBL" id="CP045904">
    <property type="protein sequence ID" value="QQP36365.1"/>
    <property type="molecule type" value="Genomic_DNA"/>
</dbReference>
<accession>A0A7T8GRF7</accession>
<sequence>MSKRKEHKPSSDRICTPTFVAGLKRSITANPRTPMSILARKRGVLPSTYPGWTLWPRVHIPAGLGARLQETFILFKD</sequence>
<gene>
    <name evidence="1" type="ORF">FKW44_021441</name>
</gene>
<evidence type="ECO:0000313" key="2">
    <source>
        <dbReference type="Proteomes" id="UP000595437"/>
    </source>
</evidence>
<name>A0A7T8GRF7_CALRO</name>
<proteinExistence type="predicted"/>
<dbReference type="AlphaFoldDB" id="A0A7T8GRF7"/>